<sequence>MRWMVSGVVVVKLMMIEHGYLQIQPPKINIVNFIPKFPLFLFLFQKQCVFPSVFVFMYMMFSTFMAPPHQEIQYPATKLFLLISSKGFDFRLLIF</sequence>
<evidence type="ECO:0000313" key="3">
    <source>
        <dbReference type="Proteomes" id="UP001157418"/>
    </source>
</evidence>
<proteinExistence type="predicted"/>
<feature type="transmembrane region" description="Helical" evidence="1">
    <location>
        <begin position="39"/>
        <end position="61"/>
    </location>
</feature>
<dbReference type="Proteomes" id="UP001157418">
    <property type="component" value="Unassembled WGS sequence"/>
</dbReference>
<keyword evidence="1" id="KW-0472">Membrane</keyword>
<organism evidence="2 3">
    <name type="scientific">Lactuca virosa</name>
    <dbReference type="NCBI Taxonomy" id="75947"/>
    <lineage>
        <taxon>Eukaryota</taxon>
        <taxon>Viridiplantae</taxon>
        <taxon>Streptophyta</taxon>
        <taxon>Embryophyta</taxon>
        <taxon>Tracheophyta</taxon>
        <taxon>Spermatophyta</taxon>
        <taxon>Magnoliopsida</taxon>
        <taxon>eudicotyledons</taxon>
        <taxon>Gunneridae</taxon>
        <taxon>Pentapetalae</taxon>
        <taxon>asterids</taxon>
        <taxon>campanulids</taxon>
        <taxon>Asterales</taxon>
        <taxon>Asteraceae</taxon>
        <taxon>Cichorioideae</taxon>
        <taxon>Cichorieae</taxon>
        <taxon>Lactucinae</taxon>
        <taxon>Lactuca</taxon>
    </lineage>
</organism>
<dbReference type="AlphaFoldDB" id="A0AAU9M695"/>
<protein>
    <submittedName>
        <fullName evidence="2">Uncharacterized protein</fullName>
    </submittedName>
</protein>
<reference evidence="2 3" key="1">
    <citation type="submission" date="2022-01" db="EMBL/GenBank/DDBJ databases">
        <authorList>
            <person name="Xiong W."/>
            <person name="Schranz E."/>
        </authorList>
    </citation>
    <scope>NUCLEOTIDE SEQUENCE [LARGE SCALE GENOMIC DNA]</scope>
</reference>
<dbReference type="EMBL" id="CAKMRJ010000002">
    <property type="protein sequence ID" value="CAH1416368.1"/>
    <property type="molecule type" value="Genomic_DNA"/>
</dbReference>
<keyword evidence="1" id="KW-0812">Transmembrane</keyword>
<evidence type="ECO:0000256" key="1">
    <source>
        <dbReference type="SAM" id="Phobius"/>
    </source>
</evidence>
<accession>A0AAU9M695</accession>
<comment type="caution">
    <text evidence="2">The sequence shown here is derived from an EMBL/GenBank/DDBJ whole genome shotgun (WGS) entry which is preliminary data.</text>
</comment>
<evidence type="ECO:0000313" key="2">
    <source>
        <dbReference type="EMBL" id="CAH1416368.1"/>
    </source>
</evidence>
<gene>
    <name evidence="2" type="ORF">LVIROSA_LOCUS4137</name>
</gene>
<keyword evidence="1" id="KW-1133">Transmembrane helix</keyword>
<name>A0AAU9M695_9ASTR</name>
<keyword evidence="3" id="KW-1185">Reference proteome</keyword>